<organism evidence="2 3">
    <name type="scientific">Exidia glandulosa HHB12029</name>
    <dbReference type="NCBI Taxonomy" id="1314781"/>
    <lineage>
        <taxon>Eukaryota</taxon>
        <taxon>Fungi</taxon>
        <taxon>Dikarya</taxon>
        <taxon>Basidiomycota</taxon>
        <taxon>Agaricomycotina</taxon>
        <taxon>Agaricomycetes</taxon>
        <taxon>Auriculariales</taxon>
        <taxon>Exidiaceae</taxon>
        <taxon>Exidia</taxon>
    </lineage>
</organism>
<dbReference type="EMBL" id="KV425903">
    <property type="protein sequence ID" value="KZW00119.1"/>
    <property type="molecule type" value="Genomic_DNA"/>
</dbReference>
<gene>
    <name evidence="2" type="ORF">EXIGLDRAFT_176713</name>
</gene>
<sequence length="130" mass="13745">MQGMTASTSTSTLLHPARLPPPPSPSRSSPPPPIPMRCASAASSTTNVSVEKPSSASPTRVELLRSRSAVARRFINLIAPVLVDGASVLTNMRTKAVTGSLKARVSWMTKRSFGLNACVPSPFFPLPFLS</sequence>
<evidence type="ECO:0000313" key="2">
    <source>
        <dbReference type="EMBL" id="KZW00119.1"/>
    </source>
</evidence>
<evidence type="ECO:0000313" key="3">
    <source>
        <dbReference type="Proteomes" id="UP000077266"/>
    </source>
</evidence>
<keyword evidence="3" id="KW-1185">Reference proteome</keyword>
<name>A0A165N2K9_EXIGL</name>
<accession>A0A165N2K9</accession>
<feature type="compositionally biased region" description="Pro residues" evidence="1">
    <location>
        <begin position="18"/>
        <end position="35"/>
    </location>
</feature>
<dbReference type="AlphaFoldDB" id="A0A165N2K9"/>
<proteinExistence type="predicted"/>
<feature type="compositionally biased region" description="Polar residues" evidence="1">
    <location>
        <begin position="1"/>
        <end position="13"/>
    </location>
</feature>
<evidence type="ECO:0000256" key="1">
    <source>
        <dbReference type="SAM" id="MobiDB-lite"/>
    </source>
</evidence>
<reference evidence="2 3" key="1">
    <citation type="journal article" date="2016" name="Mol. Biol. Evol.">
        <title>Comparative Genomics of Early-Diverging Mushroom-Forming Fungi Provides Insights into the Origins of Lignocellulose Decay Capabilities.</title>
        <authorList>
            <person name="Nagy L.G."/>
            <person name="Riley R."/>
            <person name="Tritt A."/>
            <person name="Adam C."/>
            <person name="Daum C."/>
            <person name="Floudas D."/>
            <person name="Sun H."/>
            <person name="Yadav J.S."/>
            <person name="Pangilinan J."/>
            <person name="Larsson K.H."/>
            <person name="Matsuura K."/>
            <person name="Barry K."/>
            <person name="Labutti K."/>
            <person name="Kuo R."/>
            <person name="Ohm R.A."/>
            <person name="Bhattacharya S.S."/>
            <person name="Shirouzu T."/>
            <person name="Yoshinaga Y."/>
            <person name="Martin F.M."/>
            <person name="Grigoriev I.V."/>
            <person name="Hibbett D.S."/>
        </authorList>
    </citation>
    <scope>NUCLEOTIDE SEQUENCE [LARGE SCALE GENOMIC DNA]</scope>
    <source>
        <strain evidence="2 3">HHB12029</strain>
    </source>
</reference>
<dbReference type="Proteomes" id="UP000077266">
    <property type="component" value="Unassembled WGS sequence"/>
</dbReference>
<dbReference type="InParanoid" id="A0A165N2K9"/>
<feature type="region of interest" description="Disordered" evidence="1">
    <location>
        <begin position="1"/>
        <end position="61"/>
    </location>
</feature>
<feature type="compositionally biased region" description="Polar residues" evidence="1">
    <location>
        <begin position="45"/>
        <end position="58"/>
    </location>
</feature>
<protein>
    <submittedName>
        <fullName evidence="2">Uncharacterized protein</fullName>
    </submittedName>
</protein>